<protein>
    <submittedName>
        <fullName evidence="6">Uncharacterized protein</fullName>
    </submittedName>
</protein>
<dbReference type="SMART" id="SM00320">
    <property type="entry name" value="WD40"/>
    <property type="match status" value="10"/>
</dbReference>
<dbReference type="SUPFAM" id="SSF50978">
    <property type="entry name" value="WD40 repeat-like"/>
    <property type="match status" value="2"/>
</dbReference>
<dbReference type="PANTHER" id="PTHR19848">
    <property type="entry name" value="WD40 REPEAT PROTEIN"/>
    <property type="match status" value="1"/>
</dbReference>
<dbReference type="InterPro" id="IPR001680">
    <property type="entry name" value="WD40_rpt"/>
</dbReference>
<keyword evidence="1 3" id="KW-0853">WD repeat</keyword>
<gene>
    <name evidence="6" type="ORF">LGLO00237_LOCUS10198</name>
</gene>
<feature type="region of interest" description="Disordered" evidence="5">
    <location>
        <begin position="191"/>
        <end position="219"/>
    </location>
</feature>
<accession>A0A7S4DMS7</accession>
<feature type="compositionally biased region" description="Basic and acidic residues" evidence="5">
    <location>
        <begin position="209"/>
        <end position="219"/>
    </location>
</feature>
<feature type="compositionally biased region" description="Polar residues" evidence="5">
    <location>
        <begin position="196"/>
        <end position="208"/>
    </location>
</feature>
<feature type="compositionally biased region" description="Basic residues" evidence="5">
    <location>
        <begin position="1141"/>
        <end position="1150"/>
    </location>
</feature>
<organism evidence="6">
    <name type="scientific">Lotharella globosa</name>
    <dbReference type="NCBI Taxonomy" id="91324"/>
    <lineage>
        <taxon>Eukaryota</taxon>
        <taxon>Sar</taxon>
        <taxon>Rhizaria</taxon>
        <taxon>Cercozoa</taxon>
        <taxon>Chlorarachniophyceae</taxon>
        <taxon>Lotharella</taxon>
    </lineage>
</organism>
<dbReference type="PANTHER" id="PTHR19848:SF8">
    <property type="entry name" value="F-BOX AND WD REPEAT DOMAIN CONTAINING 7"/>
    <property type="match status" value="1"/>
</dbReference>
<keyword evidence="2" id="KW-0677">Repeat</keyword>
<evidence type="ECO:0000256" key="2">
    <source>
        <dbReference type="ARBA" id="ARBA00022737"/>
    </source>
</evidence>
<dbReference type="Pfam" id="PF00400">
    <property type="entry name" value="WD40"/>
    <property type="match status" value="3"/>
</dbReference>
<dbReference type="PROSITE" id="PS00678">
    <property type="entry name" value="WD_REPEATS_1"/>
    <property type="match status" value="1"/>
</dbReference>
<feature type="repeat" description="WD" evidence="3">
    <location>
        <begin position="379"/>
        <end position="420"/>
    </location>
</feature>
<dbReference type="AlphaFoldDB" id="A0A7S4DMS7"/>
<evidence type="ECO:0000256" key="1">
    <source>
        <dbReference type="ARBA" id="ARBA00022574"/>
    </source>
</evidence>
<name>A0A7S4DMS7_9EUKA</name>
<dbReference type="Gene3D" id="2.130.10.10">
    <property type="entry name" value="YVTN repeat-like/Quinoprotein amine dehydrogenase"/>
    <property type="match status" value="3"/>
</dbReference>
<dbReference type="InterPro" id="IPR019775">
    <property type="entry name" value="WD40_repeat_CS"/>
</dbReference>
<feature type="compositionally biased region" description="Basic and acidic residues" evidence="5">
    <location>
        <begin position="103"/>
        <end position="118"/>
    </location>
</feature>
<feature type="region of interest" description="Disordered" evidence="5">
    <location>
        <begin position="1"/>
        <end position="21"/>
    </location>
</feature>
<feature type="compositionally biased region" description="Basic and acidic residues" evidence="5">
    <location>
        <begin position="78"/>
        <end position="89"/>
    </location>
</feature>
<dbReference type="EMBL" id="HBIV01013895">
    <property type="protein sequence ID" value="CAE0658626.1"/>
    <property type="molecule type" value="Transcribed_RNA"/>
</dbReference>
<dbReference type="InterPro" id="IPR036322">
    <property type="entry name" value="WD40_repeat_dom_sf"/>
</dbReference>
<feature type="coiled-coil region" evidence="4">
    <location>
        <begin position="1017"/>
        <end position="1044"/>
    </location>
</feature>
<dbReference type="PROSITE" id="PS50294">
    <property type="entry name" value="WD_REPEATS_REGION"/>
    <property type="match status" value="1"/>
</dbReference>
<evidence type="ECO:0000313" key="6">
    <source>
        <dbReference type="EMBL" id="CAE0658626.1"/>
    </source>
</evidence>
<evidence type="ECO:0000256" key="3">
    <source>
        <dbReference type="PROSITE-ProRule" id="PRU00221"/>
    </source>
</evidence>
<evidence type="ECO:0000256" key="4">
    <source>
        <dbReference type="SAM" id="Coils"/>
    </source>
</evidence>
<sequence>MADASESAAKAIPAKPLTSAPSAVSVGEAEAMLALQEFQTELAVDDLMTHVKANNYSPSDARIHSELTRMLKMLLRRYDPNKMKGEQPEKTTVPRLSGRRSKNRTDYQTRSSRRDKGRAPVRSGLTPRRERGSSTSSSRGERKRTVSGGVITTDQAYQMHRRQVLANPEYKKEFRDGQMCSEFGDALKVSRREATKTSTHNDNQLSARTRQEEHSKGQRKKLGDLVKLVMAINQDRINRIKKKFEKLGKKGSDLIAFCTILCDELHEHSELRFEGKAETISALINYFNEIDICGKEIVRWEEFVDELVSMANNYHSNAKEGGHEQKRYYPSTLRDETSHDNKLVFIRHYQGFNRTVLLERDSPKIKIYDSGDLRLCHSLRGHKGAVLAVDYLPMQDMLCSSSKDRRINFWDLKRMTVVKSWKLEKAMLSLINLPGGQLCTADTLGKLYLWNVDRGTLLWTFALHAKAVTDLAYLRGCQYGGSLASCSLDGTIRIWKIQNQKGKETQEFSEVCMLQEKAQNPKGLILLDYSEKSNLLATTDGSNSVVFWDIKTKNIRQKIKIGESHSSVVGVNMQHPDEIIIATSSGEFRVYNQRNFAEMQSFRVLRMNSRLKCFTVDHSKGIILAACDKIKQFVSSAVLFTDNIAITPIVFAKFNPYNLTFITIENNNIKIWDALTGKLDRTLKQVTKSRAPITSACLDDAMRRVFIGDHDGNIRVLNSNSGVVLRDMDPHEKEVSAIVQTTLDGSSAVLSGSWDNTLRKHLDENVKTTTVRSVKKAHSKDIVVLAVSQTSPKVVVSGSADGECKLYDANLTFKAQLGHSSVSCLGPVNYAIFLGTLSVLLVADTTGNLSLWSIGVNPKLMVIWTNLEDHHLDNPEPMPVTCLAFDQTSKCVYTGDGQGRLKRWGMSKTLELLKKPEFYRSQLDQDDEGKRCEPVSLKPELVIRYHRSTVLGIDVFFESGKREAEKGGGHRLVPHGEMSLLSWDSDGNVCIFDVKGALLGVLREGEQRKWDFKVSSEERQQAEREILTETMREMKDREKMLQKRQLELESLRHSRADTPIVAASFITQAQVDLEAKQKLAPKVPIDAQSKSPERAMNKIRHLKNKMRSSPLKSKPYLAELEYLPEHDLSHYKAAELTPKNGRSRRRRSHNKSVDDGASNPPIASPSQVYAMQKLDEALENAFK</sequence>
<feature type="region of interest" description="Disordered" evidence="5">
    <location>
        <begin position="1131"/>
        <end position="1168"/>
    </location>
</feature>
<dbReference type="PROSITE" id="PS50082">
    <property type="entry name" value="WD_REPEATS_2"/>
    <property type="match status" value="2"/>
</dbReference>
<feature type="region of interest" description="Disordered" evidence="5">
    <location>
        <begin position="78"/>
        <end position="154"/>
    </location>
</feature>
<feature type="repeat" description="WD" evidence="3">
    <location>
        <begin position="461"/>
        <end position="505"/>
    </location>
</feature>
<keyword evidence="4" id="KW-0175">Coiled coil</keyword>
<proteinExistence type="predicted"/>
<dbReference type="InterPro" id="IPR015943">
    <property type="entry name" value="WD40/YVTN_repeat-like_dom_sf"/>
</dbReference>
<evidence type="ECO:0000256" key="5">
    <source>
        <dbReference type="SAM" id="MobiDB-lite"/>
    </source>
</evidence>
<reference evidence="6" key="1">
    <citation type="submission" date="2021-01" db="EMBL/GenBank/DDBJ databases">
        <authorList>
            <person name="Corre E."/>
            <person name="Pelletier E."/>
            <person name="Niang G."/>
            <person name="Scheremetjew M."/>
            <person name="Finn R."/>
            <person name="Kale V."/>
            <person name="Holt S."/>
            <person name="Cochrane G."/>
            <person name="Meng A."/>
            <person name="Brown T."/>
            <person name="Cohen L."/>
        </authorList>
    </citation>
    <scope>NUCLEOTIDE SEQUENCE</scope>
    <source>
        <strain evidence="6">CCCM811</strain>
    </source>
</reference>